<name>A0A942T7R9_9BACI</name>
<feature type="domain" description="AB hydrolase-1" evidence="3">
    <location>
        <begin position="41"/>
        <end position="309"/>
    </location>
</feature>
<dbReference type="GO" id="GO:0016020">
    <property type="term" value="C:membrane"/>
    <property type="evidence" value="ECO:0007669"/>
    <property type="project" value="TreeGrafter"/>
</dbReference>
<dbReference type="EMBL" id="JAGYPE010000007">
    <property type="protein sequence ID" value="MBS4186628.1"/>
    <property type="molecule type" value="Genomic_DNA"/>
</dbReference>
<dbReference type="PANTHER" id="PTHR43798">
    <property type="entry name" value="MONOACYLGLYCEROL LIPASE"/>
    <property type="match status" value="1"/>
</dbReference>
<dbReference type="PANTHER" id="PTHR43798:SF33">
    <property type="entry name" value="HYDROLASE, PUTATIVE (AFU_ORTHOLOGUE AFUA_2G14860)-RELATED"/>
    <property type="match status" value="1"/>
</dbReference>
<evidence type="ECO:0000313" key="5">
    <source>
        <dbReference type="EMBL" id="MCH6269091.1"/>
    </source>
</evidence>
<evidence type="ECO:0000256" key="2">
    <source>
        <dbReference type="ARBA" id="ARBA00022801"/>
    </source>
</evidence>
<comment type="caution">
    <text evidence="4">The sequence shown here is derived from an EMBL/GenBank/DDBJ whole genome shotgun (WGS) entry which is preliminary data.</text>
</comment>
<dbReference type="PRINTS" id="PR00793">
    <property type="entry name" value="PROAMNOPTASE"/>
</dbReference>
<dbReference type="InterPro" id="IPR002410">
    <property type="entry name" value="Peptidase_S33"/>
</dbReference>
<dbReference type="RefSeq" id="WP_213146419.1">
    <property type="nucleotide sequence ID" value="NZ_JAGYPE020000079.1"/>
</dbReference>
<evidence type="ECO:0000313" key="4">
    <source>
        <dbReference type="EMBL" id="MBS4186628.1"/>
    </source>
</evidence>
<protein>
    <submittedName>
        <fullName evidence="4">Alpha/beta hydrolase</fullName>
    </submittedName>
</protein>
<proteinExistence type="inferred from homology"/>
<dbReference type="GO" id="GO:0006508">
    <property type="term" value="P:proteolysis"/>
    <property type="evidence" value="ECO:0007669"/>
    <property type="project" value="InterPro"/>
</dbReference>
<keyword evidence="2 4" id="KW-0378">Hydrolase</keyword>
<sequence length="326" mass="37766">MLARKTKKIQSQTESIASLEEVMIGGRKQWVLFRGEDVNQPIMLFLHGGPGTAQIGFAPKFQKDLEREFLIVNWDQRGAGLSYSPDILKEDLTIQNILNDTIQVIEYLLKRFNKEKLILVGHSWGTVLGILAIQKCPQYISSYIGIGQVADMRAGEKLSYEYTLNKARELKNVKALKELEGLVYNPADMDYLNVQRKWLTKFGGSYIGVNEFNLIYSNMLFANEYTLKDWFSYIKAGKFCLETMWEELLPIDFITNAIKLEVPVFIFAGRQDYQTPSALAKQYFDALQCPYKEFVWFENSAHLLNFEEPEKFYHECIKIKQRLTNI</sequence>
<dbReference type="AlphaFoldDB" id="A0A942T7R9"/>
<dbReference type="Gene3D" id="3.40.50.1820">
    <property type="entry name" value="alpha/beta hydrolase"/>
    <property type="match status" value="1"/>
</dbReference>
<evidence type="ECO:0000313" key="6">
    <source>
        <dbReference type="Proteomes" id="UP000677265"/>
    </source>
</evidence>
<reference evidence="4" key="1">
    <citation type="submission" date="2021-05" db="EMBL/GenBank/DDBJ databases">
        <title>Novel Bacillus species.</title>
        <authorList>
            <person name="Liu G."/>
        </authorList>
    </citation>
    <scope>NUCLEOTIDE SEQUENCE</scope>
    <source>
        <strain evidence="4 6">FJAT-50051</strain>
    </source>
</reference>
<dbReference type="Pfam" id="PF00561">
    <property type="entry name" value="Abhydrolase_1"/>
    <property type="match status" value="1"/>
</dbReference>
<accession>A0A942T7R9</accession>
<dbReference type="Proteomes" id="UP000677265">
    <property type="component" value="Unassembled WGS sequence"/>
</dbReference>
<gene>
    <name evidence="5" type="ORF">KHB02_026535</name>
    <name evidence="4" type="ORF">KHB02_35265</name>
</gene>
<dbReference type="EMBL" id="JAGYPE020000079">
    <property type="protein sequence ID" value="MCH6269091.1"/>
    <property type="molecule type" value="Genomic_DNA"/>
</dbReference>
<dbReference type="GO" id="GO:0004177">
    <property type="term" value="F:aminopeptidase activity"/>
    <property type="evidence" value="ECO:0007669"/>
    <property type="project" value="UniProtKB-EC"/>
</dbReference>
<keyword evidence="6" id="KW-1185">Reference proteome</keyword>
<comment type="similarity">
    <text evidence="1">Belongs to the peptidase S33 family.</text>
</comment>
<organism evidence="4">
    <name type="scientific">Neobacillus citreus</name>
    <dbReference type="NCBI Taxonomy" id="2833578"/>
    <lineage>
        <taxon>Bacteria</taxon>
        <taxon>Bacillati</taxon>
        <taxon>Bacillota</taxon>
        <taxon>Bacilli</taxon>
        <taxon>Bacillales</taxon>
        <taxon>Bacillaceae</taxon>
        <taxon>Neobacillus</taxon>
    </lineage>
</organism>
<evidence type="ECO:0000259" key="3">
    <source>
        <dbReference type="Pfam" id="PF00561"/>
    </source>
</evidence>
<dbReference type="SUPFAM" id="SSF53474">
    <property type="entry name" value="alpha/beta-Hydrolases"/>
    <property type="match status" value="1"/>
</dbReference>
<dbReference type="InterPro" id="IPR029058">
    <property type="entry name" value="AB_hydrolase_fold"/>
</dbReference>
<evidence type="ECO:0000256" key="1">
    <source>
        <dbReference type="ARBA" id="ARBA00010088"/>
    </source>
</evidence>
<dbReference type="InterPro" id="IPR050266">
    <property type="entry name" value="AB_hydrolase_sf"/>
</dbReference>
<dbReference type="InterPro" id="IPR000073">
    <property type="entry name" value="AB_hydrolase_1"/>
</dbReference>